<dbReference type="PANTHER" id="PTHR46888">
    <property type="entry name" value="ZINC KNUCKLE DOMAINCONTAINING PROTEIN-RELATED"/>
    <property type="match status" value="1"/>
</dbReference>
<reference evidence="3" key="1">
    <citation type="submission" date="2016-05" db="EMBL/GenBank/DDBJ databases">
        <authorList>
            <person name="Lavstsen T."/>
            <person name="Jespersen J.S."/>
        </authorList>
    </citation>
    <scope>NUCLEOTIDE SEQUENCE</scope>
    <source>
        <tissue evidence="3">Brain</tissue>
    </source>
</reference>
<dbReference type="Pfam" id="PF17919">
    <property type="entry name" value="RT_RNaseH_2"/>
    <property type="match status" value="1"/>
</dbReference>
<dbReference type="InterPro" id="IPR043502">
    <property type="entry name" value="DNA/RNA_pol_sf"/>
</dbReference>
<proteinExistence type="predicted"/>
<feature type="non-terminal residue" evidence="3">
    <location>
        <position position="297"/>
    </location>
</feature>
<feature type="non-terminal residue" evidence="3">
    <location>
        <position position="1"/>
    </location>
</feature>
<dbReference type="InterPro" id="IPR043128">
    <property type="entry name" value="Rev_trsase/Diguanyl_cyclase"/>
</dbReference>
<organism evidence="3">
    <name type="scientific">Nothobranchius rachovii</name>
    <name type="common">bluefin notho</name>
    <dbReference type="NCBI Taxonomy" id="451742"/>
    <lineage>
        <taxon>Eukaryota</taxon>
        <taxon>Metazoa</taxon>
        <taxon>Chordata</taxon>
        <taxon>Craniata</taxon>
        <taxon>Vertebrata</taxon>
        <taxon>Euteleostomi</taxon>
        <taxon>Actinopterygii</taxon>
        <taxon>Neopterygii</taxon>
        <taxon>Teleostei</taxon>
        <taxon>Neoteleostei</taxon>
        <taxon>Acanthomorphata</taxon>
        <taxon>Ovalentaria</taxon>
        <taxon>Atherinomorphae</taxon>
        <taxon>Cyprinodontiformes</taxon>
        <taxon>Nothobranchiidae</taxon>
        <taxon>Nothobranchius</taxon>
    </lineage>
</organism>
<name>A0A1A8NQ69_9TELE</name>
<dbReference type="InterPro" id="IPR041577">
    <property type="entry name" value="RT_RNaseH_2"/>
</dbReference>
<evidence type="ECO:0000259" key="2">
    <source>
        <dbReference type="Pfam" id="PF17919"/>
    </source>
</evidence>
<evidence type="ECO:0000256" key="1">
    <source>
        <dbReference type="SAM" id="MobiDB-lite"/>
    </source>
</evidence>
<accession>A0A1A8NQ69</accession>
<dbReference type="AlphaFoldDB" id="A0A1A8NQ69"/>
<protein>
    <recommendedName>
        <fullName evidence="2">Reverse transcriptase/retrotransposon-derived protein RNase H-like domain-containing protein</fullName>
    </recommendedName>
</protein>
<feature type="region of interest" description="Disordered" evidence="1">
    <location>
        <begin position="88"/>
        <end position="116"/>
    </location>
</feature>
<dbReference type="PANTHER" id="PTHR46888:SF13">
    <property type="entry name" value="RIBONUCLEASE H"/>
    <property type="match status" value="1"/>
</dbReference>
<gene>
    <name evidence="3" type="primary">Nfu_g_1_002870</name>
</gene>
<dbReference type="EMBL" id="HAEH01003406">
    <property type="protein sequence ID" value="SBR71180.1"/>
    <property type="molecule type" value="Transcribed_RNA"/>
</dbReference>
<evidence type="ECO:0000313" key="3">
    <source>
        <dbReference type="EMBL" id="SBR71180.1"/>
    </source>
</evidence>
<sequence length="297" mass="32508">APSRRQLDVCRKRDLLEVADHFGLTGAQLMLKMDLKVRIASVLEEHDLLSPLADSAVLPFQPGGCVDDVGDGVVAGSAAAGAAVEQLAPDGGAGRRSPPLPLPGSDPSFPESRFGSPEHARLQLRLARLKQEAEDKQRDREYEFRKLELEAETSIKLKRLELEMQAQTPRRSWSPSTGLTGETEKLDVGKCMMLMPPFREAEVDSYFAAFERIAAALSWPREVWPLLLQCKLSGKAQENFATVVHPLTNLLSPKVPFRWSEAAQSAFASCKLLLTSAPVLKAPDLAKPFAVEVDASQ</sequence>
<feature type="domain" description="Reverse transcriptase/retrotransposon-derived protein RNase H-like" evidence="2">
    <location>
        <begin position="259"/>
        <end position="297"/>
    </location>
</feature>
<dbReference type="Gene3D" id="3.30.70.270">
    <property type="match status" value="1"/>
</dbReference>
<dbReference type="SUPFAM" id="SSF56672">
    <property type="entry name" value="DNA/RNA polymerases"/>
    <property type="match status" value="1"/>
</dbReference>
<reference evidence="3" key="2">
    <citation type="submission" date="2016-06" db="EMBL/GenBank/DDBJ databases">
        <title>The genome of a short-lived fish provides insights into sex chromosome evolution and the genetic control of aging.</title>
        <authorList>
            <person name="Reichwald K."/>
            <person name="Felder M."/>
            <person name="Petzold A."/>
            <person name="Koch P."/>
            <person name="Groth M."/>
            <person name="Platzer M."/>
        </authorList>
    </citation>
    <scope>NUCLEOTIDE SEQUENCE</scope>
    <source>
        <tissue evidence="3">Brain</tissue>
    </source>
</reference>